<name>A0A4U0TXD1_9PEZI</name>
<feature type="compositionally biased region" description="Acidic residues" evidence="2">
    <location>
        <begin position="594"/>
        <end position="603"/>
    </location>
</feature>
<feature type="region of interest" description="Disordered" evidence="2">
    <location>
        <begin position="138"/>
        <end position="161"/>
    </location>
</feature>
<dbReference type="PANTHER" id="PTHR13056:SF0">
    <property type="entry name" value="VACUOLAR FUSION PROTEIN CCZ1 HOMOLOG-RELATED"/>
    <property type="match status" value="1"/>
</dbReference>
<feature type="compositionally biased region" description="Polar residues" evidence="2">
    <location>
        <begin position="879"/>
        <end position="888"/>
    </location>
</feature>
<feature type="compositionally biased region" description="Low complexity" evidence="2">
    <location>
        <begin position="514"/>
        <end position="524"/>
    </location>
</feature>
<gene>
    <name evidence="4" type="ORF">B0A50_04478</name>
</gene>
<dbReference type="EMBL" id="NAJL01000024">
    <property type="protein sequence ID" value="TKA27141.1"/>
    <property type="molecule type" value="Genomic_DNA"/>
</dbReference>
<feature type="compositionally biased region" description="Basic and acidic residues" evidence="2">
    <location>
        <begin position="402"/>
        <end position="417"/>
    </location>
</feature>
<comment type="similarity">
    <text evidence="1">Belongs to the CCZ1 family.</text>
</comment>
<dbReference type="InterPro" id="IPR043987">
    <property type="entry name" value="CCZ1/INTU/HSP4_longin_1"/>
</dbReference>
<feature type="compositionally biased region" description="Acidic residues" evidence="2">
    <location>
        <begin position="636"/>
        <end position="647"/>
    </location>
</feature>
<dbReference type="PANTHER" id="PTHR13056">
    <property type="entry name" value="VACUOLAR FUSION PROTEIN CCZ1 HOMOLOG-RELATED"/>
    <property type="match status" value="1"/>
</dbReference>
<accession>A0A4U0TXD1</accession>
<feature type="compositionally biased region" description="Polar residues" evidence="2">
    <location>
        <begin position="138"/>
        <end position="149"/>
    </location>
</feature>
<feature type="region of interest" description="Disordered" evidence="2">
    <location>
        <begin position="353"/>
        <end position="488"/>
    </location>
</feature>
<evidence type="ECO:0000259" key="3">
    <source>
        <dbReference type="Pfam" id="PF19031"/>
    </source>
</evidence>
<evidence type="ECO:0000256" key="1">
    <source>
        <dbReference type="ARBA" id="ARBA00005352"/>
    </source>
</evidence>
<dbReference type="Pfam" id="PF19031">
    <property type="entry name" value="Intu_longin_1"/>
    <property type="match status" value="1"/>
</dbReference>
<feature type="region of interest" description="Disordered" evidence="2">
    <location>
        <begin position="590"/>
        <end position="649"/>
    </location>
</feature>
<organism evidence="4 5">
    <name type="scientific">Salinomyces thailandicus</name>
    <dbReference type="NCBI Taxonomy" id="706561"/>
    <lineage>
        <taxon>Eukaryota</taxon>
        <taxon>Fungi</taxon>
        <taxon>Dikarya</taxon>
        <taxon>Ascomycota</taxon>
        <taxon>Pezizomycotina</taxon>
        <taxon>Dothideomycetes</taxon>
        <taxon>Dothideomycetidae</taxon>
        <taxon>Mycosphaerellales</taxon>
        <taxon>Teratosphaeriaceae</taxon>
        <taxon>Salinomyces</taxon>
    </lineage>
</organism>
<feature type="compositionally biased region" description="Basic and acidic residues" evidence="2">
    <location>
        <begin position="361"/>
        <end position="370"/>
    </location>
</feature>
<feature type="compositionally biased region" description="Polar residues" evidence="2">
    <location>
        <begin position="390"/>
        <end position="401"/>
    </location>
</feature>
<feature type="region of interest" description="Disordered" evidence="2">
    <location>
        <begin position="504"/>
        <end position="559"/>
    </location>
</feature>
<protein>
    <recommendedName>
        <fullName evidence="3">CCZ1/INTU/HSP4 first Longin domain-containing protein</fullName>
    </recommendedName>
</protein>
<feature type="compositionally biased region" description="Polar residues" evidence="2">
    <location>
        <begin position="535"/>
        <end position="545"/>
    </location>
</feature>
<proteinExistence type="inferred from homology"/>
<keyword evidence="5" id="KW-1185">Reference proteome</keyword>
<sequence>MSTQSRASPAKVIPAQLAFLAIYNPSLGPTDDTFEDQLVFWHSRVQVKKHGRRDADADTAVGGEAGVRAEALREDRNESLRQIGLAQGMVDFARSFSNGKPVDAVETEKSRVVLKELEKGWWILASIDLTRLPAAGPATTQGVKKNVNSGEEPVDSKPAVEYSSREVSPSALLVQQLLQAYHMFTLHHGPSLSELFVRLSRDKFCNTLDRYWSRFCKTWDVLLHGNPATEIFGGLKLASGGELGFGVGEEDWGSGEREVLEDLTQRTEGMIDCVVSRFGEPATAIASDYDALPEHEALPWMGSGNRPVASDGVVFGGVGAVSRPALRNISLWIQQIYTYGEYAYGVRDNPLRERRKRRRRNPPELAKEPSGEALTPTQSRKVDGDDLNVRAQQQEVASGNSDEPHVDTSFLPKDKRPQIHGRIASQDYAQKSAEHTPRLQPQDRPGIPPPIAAAAKQSLHQATKTVETQEPPRGTLEDQPSVGSTMGIPDGYMKYLTFGLSELGRGRAQPTRPSVQSKPSDSSSLTIKATHPKSESQAAPTSSTAEELPALVHRDPVPEGENLKVKIALQKRQENQGHFVIGLKGDLHASPLEETGEGEDEGSVTDGSFHASSEGSRIVLRTVQVEVKPPPPTEGETPDSDDPDAEPENIVLKRSKRVRVLIYVHRPFVYCFLFENRTTSLQYSAFYKDLHRNLLAIHKPLLGSTDVRKVAQRIEASHAEAEEQPAAEAASIRSAGTNRLPHKGGNGTAANDSKQLRPIFDLIYDPAQLTVHTSIPNIPEPGTSAAEGLAVGSGVREDVTPGWTRLDALNVHSVVLATLESVRMRGRGEWERTCKTGRGWWVVWMKVPSSPSSSERTDQNEADAEQASRTPVSGDDAAANQSPSSNDPVMSAGLLALPQPGEEDLSRIAFLIRKSSDALAPTKTSASTRVTSSLWQSLGLRSASSEAKTGGPSAGWGPGALAGGLGLDARRYVEGLMSLNR</sequence>
<reference evidence="4 5" key="1">
    <citation type="submission" date="2017-03" db="EMBL/GenBank/DDBJ databases">
        <title>Genomes of endolithic fungi from Antarctica.</title>
        <authorList>
            <person name="Coleine C."/>
            <person name="Masonjones S."/>
            <person name="Stajich J.E."/>
        </authorList>
    </citation>
    <scope>NUCLEOTIDE SEQUENCE [LARGE SCALE GENOMIC DNA]</scope>
    <source>
        <strain evidence="4 5">CCFEE 6315</strain>
    </source>
</reference>
<feature type="compositionally biased region" description="Polar residues" evidence="2">
    <location>
        <begin position="458"/>
        <end position="468"/>
    </location>
</feature>
<feature type="domain" description="CCZ1/INTU/HSP4 first Longin" evidence="3">
    <location>
        <begin position="18"/>
        <end position="189"/>
    </location>
</feature>
<feature type="region of interest" description="Disordered" evidence="2">
    <location>
        <begin position="848"/>
        <end position="894"/>
    </location>
</feature>
<dbReference type="InterPro" id="IPR013176">
    <property type="entry name" value="Ccz1"/>
</dbReference>
<dbReference type="GO" id="GO:0016192">
    <property type="term" value="P:vesicle-mediated transport"/>
    <property type="evidence" value="ECO:0007669"/>
    <property type="project" value="InterPro"/>
</dbReference>
<dbReference type="Proteomes" id="UP000308549">
    <property type="component" value="Unassembled WGS sequence"/>
</dbReference>
<evidence type="ECO:0000256" key="2">
    <source>
        <dbReference type="SAM" id="MobiDB-lite"/>
    </source>
</evidence>
<evidence type="ECO:0000313" key="5">
    <source>
        <dbReference type="Proteomes" id="UP000308549"/>
    </source>
</evidence>
<dbReference type="AlphaFoldDB" id="A0A4U0TXD1"/>
<feature type="region of interest" description="Disordered" evidence="2">
    <location>
        <begin position="716"/>
        <end position="751"/>
    </location>
</feature>
<dbReference type="OrthoDB" id="240546at2759"/>
<dbReference type="GO" id="GO:0035658">
    <property type="term" value="C:Mon1-Ccz1 complex"/>
    <property type="evidence" value="ECO:0007669"/>
    <property type="project" value="InterPro"/>
</dbReference>
<comment type="caution">
    <text evidence="4">The sequence shown here is derived from an EMBL/GenBank/DDBJ whole genome shotgun (WGS) entry which is preliminary data.</text>
</comment>
<evidence type="ECO:0000313" key="4">
    <source>
        <dbReference type="EMBL" id="TKA27141.1"/>
    </source>
</evidence>